<dbReference type="EMBL" id="AXDC01000009">
    <property type="protein sequence ID" value="ERM92657.1"/>
    <property type="molecule type" value="Genomic_DNA"/>
</dbReference>
<dbReference type="AlphaFoldDB" id="U5CXA0"/>
<reference evidence="2 3" key="1">
    <citation type="journal article" date="2013" name="Genome Announc.">
        <title>Draft Genome Sequence of an Anaerobic and Extremophilic Bacterium, Caldanaerobacter yonseiensis, Isolated from a Geothermal Hot Stream.</title>
        <authorList>
            <person name="Lee S.J."/>
            <person name="Lee Y.J."/>
            <person name="Park G.S."/>
            <person name="Kim B.C."/>
            <person name="Lee S.J."/>
            <person name="Shin J.H."/>
            <person name="Lee D.W."/>
        </authorList>
    </citation>
    <scope>NUCLEOTIDE SEQUENCE [LARGE SCALE GENOMIC DNA]</scope>
    <source>
        <strain evidence="2 3">KB-1</strain>
    </source>
</reference>
<name>U5CXA0_CALSX</name>
<evidence type="ECO:0000313" key="2">
    <source>
        <dbReference type="EMBL" id="ERM92657.1"/>
    </source>
</evidence>
<evidence type="ECO:0000256" key="1">
    <source>
        <dbReference type="SAM" id="Phobius"/>
    </source>
</evidence>
<feature type="transmembrane region" description="Helical" evidence="1">
    <location>
        <begin position="12"/>
        <end position="38"/>
    </location>
</feature>
<gene>
    <name evidence="2" type="ORF">O163_04130</name>
</gene>
<keyword evidence="1" id="KW-1133">Transmembrane helix</keyword>
<dbReference type="PATRIC" id="fig|1388761.3.peg.822"/>
<keyword evidence="1" id="KW-0812">Transmembrane</keyword>
<comment type="caution">
    <text evidence="2">The sequence shown here is derived from an EMBL/GenBank/DDBJ whole genome shotgun (WGS) entry which is preliminary data.</text>
</comment>
<keyword evidence="1" id="KW-0472">Membrane</keyword>
<proteinExistence type="predicted"/>
<protein>
    <submittedName>
        <fullName evidence="2">Uncharacterized protein</fullName>
    </submittedName>
</protein>
<dbReference type="NCBIfam" id="NF040909">
    <property type="entry name" value="OadG_rel_small"/>
    <property type="match status" value="1"/>
</dbReference>
<dbReference type="Proteomes" id="UP000016856">
    <property type="component" value="Unassembled WGS sequence"/>
</dbReference>
<accession>U5CXA0</accession>
<organism evidence="2 3">
    <name type="scientific">Caldanaerobacter subterraneus subsp. yonseiensis KB-1</name>
    <dbReference type="NCBI Taxonomy" id="1388761"/>
    <lineage>
        <taxon>Bacteria</taxon>
        <taxon>Bacillati</taxon>
        <taxon>Bacillota</taxon>
        <taxon>Clostridia</taxon>
        <taxon>Thermoanaerobacterales</taxon>
        <taxon>Thermoanaerobacteraceae</taxon>
        <taxon>Caldanaerobacter</taxon>
    </lineage>
</organism>
<sequence length="43" mass="5064">MKEVDKMDLLNIFRIAIVGIGMTFLMLVIFFVLIKFLVKIFNE</sequence>
<evidence type="ECO:0000313" key="3">
    <source>
        <dbReference type="Proteomes" id="UP000016856"/>
    </source>
</evidence>